<sequence>MRVLGGPEGPDPPEDRGSPGVLPSGWGIIHCSQGWLLLPLLRLPRRRNRRMREKQKGMGRNSGGESDVAAAAALRPGLSLPSGVGQGAGPRGGEQEPGAALGRGTAVHRRPHPADPSGMTGSGAHPGPAPTSRMRRSHRQPSPHRTRACWEM</sequence>
<protein>
    <submittedName>
        <fullName evidence="3">Uncharacterized protein LOC110307098</fullName>
    </submittedName>
</protein>
<dbReference type="Proteomes" id="UP000515126">
    <property type="component" value="Chromosome 12"/>
</dbReference>
<feature type="region of interest" description="Disordered" evidence="1">
    <location>
        <begin position="45"/>
        <end position="152"/>
    </location>
</feature>
<dbReference type="GeneID" id="110307098"/>
<dbReference type="AlphaFoldDB" id="A0A6P5QUF4"/>
<feature type="region of interest" description="Disordered" evidence="1">
    <location>
        <begin position="1"/>
        <end position="21"/>
    </location>
</feature>
<evidence type="ECO:0000313" key="2">
    <source>
        <dbReference type="Proteomes" id="UP000515126"/>
    </source>
</evidence>
<name>A0A6P5QUF4_MUSCR</name>
<dbReference type="KEGG" id="mcal:110307098"/>
<evidence type="ECO:0000313" key="3">
    <source>
        <dbReference type="RefSeq" id="XP_021035005.1"/>
    </source>
</evidence>
<keyword evidence="2" id="KW-1185">Reference proteome</keyword>
<proteinExistence type="predicted"/>
<evidence type="ECO:0000256" key="1">
    <source>
        <dbReference type="SAM" id="MobiDB-lite"/>
    </source>
</evidence>
<feature type="compositionally biased region" description="Basic residues" evidence="1">
    <location>
        <begin position="133"/>
        <end position="152"/>
    </location>
</feature>
<organism evidence="2 3">
    <name type="scientific">Mus caroli</name>
    <name type="common">Ryukyu mouse</name>
    <name type="synonym">Ricefield mouse</name>
    <dbReference type="NCBI Taxonomy" id="10089"/>
    <lineage>
        <taxon>Eukaryota</taxon>
        <taxon>Metazoa</taxon>
        <taxon>Chordata</taxon>
        <taxon>Craniata</taxon>
        <taxon>Vertebrata</taxon>
        <taxon>Euteleostomi</taxon>
        <taxon>Mammalia</taxon>
        <taxon>Eutheria</taxon>
        <taxon>Euarchontoglires</taxon>
        <taxon>Glires</taxon>
        <taxon>Rodentia</taxon>
        <taxon>Myomorpha</taxon>
        <taxon>Muroidea</taxon>
        <taxon>Muridae</taxon>
        <taxon>Murinae</taxon>
        <taxon>Mus</taxon>
        <taxon>Mus</taxon>
    </lineage>
</organism>
<accession>A0A6P5QUF4</accession>
<gene>
    <name evidence="3" type="primary">LOC110307098</name>
</gene>
<reference evidence="3" key="1">
    <citation type="submission" date="2025-08" db="UniProtKB">
        <authorList>
            <consortium name="RefSeq"/>
        </authorList>
    </citation>
    <scope>IDENTIFICATION</scope>
</reference>
<dbReference type="RefSeq" id="XP_021035005.1">
    <property type="nucleotide sequence ID" value="XM_021179346.1"/>
</dbReference>